<reference evidence="1 2" key="1">
    <citation type="submission" date="2011-10" db="EMBL/GenBank/DDBJ databases">
        <title>Genome sequence of Gluconobacter morbifer G707, isolated from Drosophila gut.</title>
        <authorList>
            <person name="Lee W.-J."/>
            <person name="Kim E.-K."/>
        </authorList>
    </citation>
    <scope>NUCLEOTIDE SEQUENCE [LARGE SCALE GENOMIC DNA]</scope>
    <source>
        <strain evidence="1 2">G707</strain>
    </source>
</reference>
<dbReference type="STRING" id="1088869.GMO_03210"/>
<gene>
    <name evidence="1" type="ORF">GMO_03210</name>
</gene>
<dbReference type="PATRIC" id="fig|1088869.3.peg.322"/>
<evidence type="ECO:0000313" key="1">
    <source>
        <dbReference type="EMBL" id="EHH69014.1"/>
    </source>
</evidence>
<dbReference type="AlphaFoldDB" id="G6XFQ6"/>
<comment type="caution">
    <text evidence="1">The sequence shown here is derived from an EMBL/GenBank/DDBJ whole genome shotgun (WGS) entry which is preliminary data.</text>
</comment>
<dbReference type="EMBL" id="AGQV01000001">
    <property type="protein sequence ID" value="EHH69014.1"/>
    <property type="molecule type" value="Genomic_DNA"/>
</dbReference>
<evidence type="ECO:0000313" key="2">
    <source>
        <dbReference type="Proteomes" id="UP000004949"/>
    </source>
</evidence>
<accession>G6XFQ6</accession>
<proteinExistence type="predicted"/>
<protein>
    <submittedName>
        <fullName evidence="1">Uncharacterized protein</fullName>
    </submittedName>
</protein>
<organism evidence="1 2">
    <name type="scientific">Gluconobacter morbifer G707</name>
    <dbReference type="NCBI Taxonomy" id="1088869"/>
    <lineage>
        <taxon>Bacteria</taxon>
        <taxon>Pseudomonadati</taxon>
        <taxon>Pseudomonadota</taxon>
        <taxon>Alphaproteobacteria</taxon>
        <taxon>Acetobacterales</taxon>
        <taxon>Acetobacteraceae</taxon>
        <taxon>Gluconobacter</taxon>
    </lineage>
</organism>
<name>G6XFQ6_9PROT</name>
<dbReference type="Proteomes" id="UP000004949">
    <property type="component" value="Unassembled WGS sequence"/>
</dbReference>
<sequence>MFFVTIRHSLATPGEYHEEPLTLFMCYWQERNINARI</sequence>
<keyword evidence="2" id="KW-1185">Reference proteome</keyword>